<evidence type="ECO:0000256" key="7">
    <source>
        <dbReference type="ARBA" id="ARBA00022660"/>
    </source>
</evidence>
<dbReference type="Proteomes" id="UP000054064">
    <property type="component" value="Unassembled WGS sequence"/>
</dbReference>
<feature type="non-terminal residue" evidence="19">
    <location>
        <position position="61"/>
    </location>
</feature>
<keyword evidence="6" id="KW-0813">Transport</keyword>
<dbReference type="Gene3D" id="1.20.120.1200">
    <property type="entry name" value="NADH-ubiquinone/plastoquinone oxidoreductase chain 6, subunit NuoJ"/>
    <property type="match status" value="1"/>
</dbReference>
<comment type="subcellular location">
    <subcellularLocation>
        <location evidence="2">Mitochondrion membrane</location>
        <topology evidence="2">Multi-pass membrane protein</topology>
    </subcellularLocation>
</comment>
<keyword evidence="9" id="KW-1278">Translocase</keyword>
<dbReference type="EC" id="7.1.1.2" evidence="4"/>
<evidence type="ECO:0000256" key="15">
    <source>
        <dbReference type="ARBA" id="ARBA00023136"/>
    </source>
</evidence>
<keyword evidence="20" id="KW-1185">Reference proteome</keyword>
<keyword evidence="12" id="KW-0520">NAD</keyword>
<dbReference type="InterPro" id="IPR001457">
    <property type="entry name" value="NADH_UbQ/plastoQ_OxRdtase_su6"/>
</dbReference>
<keyword evidence="10" id="KW-0249">Electron transport</keyword>
<comment type="catalytic activity">
    <reaction evidence="17">
        <text>a ubiquinone + NADH + 5 H(+)(in) = a ubiquinol + NAD(+) + 4 H(+)(out)</text>
        <dbReference type="Rhea" id="RHEA:29091"/>
        <dbReference type="Rhea" id="RHEA-COMP:9565"/>
        <dbReference type="Rhea" id="RHEA-COMP:9566"/>
        <dbReference type="ChEBI" id="CHEBI:15378"/>
        <dbReference type="ChEBI" id="CHEBI:16389"/>
        <dbReference type="ChEBI" id="CHEBI:17976"/>
        <dbReference type="ChEBI" id="CHEBI:57540"/>
        <dbReference type="ChEBI" id="CHEBI:57945"/>
        <dbReference type="EC" id="7.1.1.2"/>
    </reaction>
</comment>
<keyword evidence="15 18" id="KW-0472">Membrane</keyword>
<evidence type="ECO:0000256" key="18">
    <source>
        <dbReference type="SAM" id="Phobius"/>
    </source>
</evidence>
<dbReference type="PANTHER" id="PTHR11435:SF1">
    <property type="entry name" value="NADH-UBIQUINONE OXIDOREDUCTASE CHAIN 6"/>
    <property type="match status" value="1"/>
</dbReference>
<organism evidence="19 20">
    <name type="scientific">Buceros rhinoceros silvestris</name>
    <dbReference type="NCBI Taxonomy" id="175836"/>
    <lineage>
        <taxon>Eukaryota</taxon>
        <taxon>Metazoa</taxon>
        <taxon>Chordata</taxon>
        <taxon>Craniata</taxon>
        <taxon>Vertebrata</taxon>
        <taxon>Euteleostomi</taxon>
        <taxon>Archelosauria</taxon>
        <taxon>Archosauria</taxon>
        <taxon>Dinosauria</taxon>
        <taxon>Saurischia</taxon>
        <taxon>Theropoda</taxon>
        <taxon>Coelurosauria</taxon>
        <taxon>Aves</taxon>
        <taxon>Neognathae</taxon>
        <taxon>Neoaves</taxon>
        <taxon>Telluraves</taxon>
        <taxon>Coraciimorphae</taxon>
        <taxon>Bucerotiformes</taxon>
        <taxon>Bucerotidae</taxon>
        <taxon>Buceros</taxon>
    </lineage>
</organism>
<evidence type="ECO:0000313" key="20">
    <source>
        <dbReference type="Proteomes" id="UP000054064"/>
    </source>
</evidence>
<name>A0A091H1J2_BUCRH</name>
<dbReference type="GO" id="GO:0031966">
    <property type="term" value="C:mitochondrial membrane"/>
    <property type="evidence" value="ECO:0007669"/>
    <property type="project" value="UniProtKB-SubCell"/>
</dbReference>
<evidence type="ECO:0000256" key="2">
    <source>
        <dbReference type="ARBA" id="ARBA00004225"/>
    </source>
</evidence>
<evidence type="ECO:0000256" key="12">
    <source>
        <dbReference type="ARBA" id="ARBA00023027"/>
    </source>
</evidence>
<keyword evidence="11 18" id="KW-1133">Transmembrane helix</keyword>
<evidence type="ECO:0000256" key="4">
    <source>
        <dbReference type="ARBA" id="ARBA00012944"/>
    </source>
</evidence>
<dbReference type="PANTHER" id="PTHR11435">
    <property type="entry name" value="NADH UBIQUINONE OXIDOREDUCTASE SUBUNIT ND6"/>
    <property type="match status" value="1"/>
</dbReference>
<dbReference type="EMBL" id="KL517450">
    <property type="protein sequence ID" value="KFO88495.1"/>
    <property type="molecule type" value="Genomic_DNA"/>
</dbReference>
<evidence type="ECO:0000256" key="10">
    <source>
        <dbReference type="ARBA" id="ARBA00022982"/>
    </source>
</evidence>
<comment type="function">
    <text evidence="1">Core subunit of the mitochondrial membrane respiratory chain NADH dehydrogenase (Complex I) that is believed to belong to the minimal assembly required for catalysis. Complex I functions in the transfer of electrons from NADH to the respiratory chain. The immediate electron acceptor for the enzyme is believed to be ubiquinone.</text>
</comment>
<comment type="similarity">
    <text evidence="3">Belongs to the complex I subunit 6 family.</text>
</comment>
<protein>
    <recommendedName>
        <fullName evidence="5">NADH-ubiquinone oxidoreductase chain 6</fullName>
        <ecNumber evidence="4">7.1.1.2</ecNumber>
    </recommendedName>
    <alternativeName>
        <fullName evidence="16">NADH dehydrogenase subunit 6</fullName>
    </alternativeName>
</protein>
<dbReference type="InterPro" id="IPR042106">
    <property type="entry name" value="Nuo/plastoQ_OxRdtase_6_NuoJ"/>
</dbReference>
<evidence type="ECO:0000256" key="6">
    <source>
        <dbReference type="ARBA" id="ARBA00022448"/>
    </source>
</evidence>
<dbReference type="GO" id="GO:0008137">
    <property type="term" value="F:NADH dehydrogenase (ubiquinone) activity"/>
    <property type="evidence" value="ECO:0007669"/>
    <property type="project" value="UniProtKB-EC"/>
</dbReference>
<evidence type="ECO:0000256" key="17">
    <source>
        <dbReference type="ARBA" id="ARBA00049551"/>
    </source>
</evidence>
<evidence type="ECO:0000256" key="1">
    <source>
        <dbReference type="ARBA" id="ARBA00003257"/>
    </source>
</evidence>
<proteinExistence type="inferred from homology"/>
<evidence type="ECO:0000256" key="16">
    <source>
        <dbReference type="ARBA" id="ARBA00031019"/>
    </source>
</evidence>
<keyword evidence="13 19" id="KW-0830">Ubiquinone</keyword>
<evidence type="ECO:0000256" key="5">
    <source>
        <dbReference type="ARBA" id="ARBA00021095"/>
    </source>
</evidence>
<evidence type="ECO:0000256" key="8">
    <source>
        <dbReference type="ARBA" id="ARBA00022692"/>
    </source>
</evidence>
<gene>
    <name evidence="19" type="ORF">N320_12293</name>
</gene>
<feature type="non-terminal residue" evidence="19">
    <location>
        <position position="1"/>
    </location>
</feature>
<keyword evidence="7" id="KW-0679">Respiratory chain</keyword>
<keyword evidence="14" id="KW-0496">Mitochondrion</keyword>
<keyword evidence="8 18" id="KW-0812">Transmembrane</keyword>
<dbReference type="InterPro" id="IPR050269">
    <property type="entry name" value="ComplexI_Subunit6"/>
</dbReference>
<evidence type="ECO:0000313" key="19">
    <source>
        <dbReference type="EMBL" id="KFO88495.1"/>
    </source>
</evidence>
<sequence length="61" mass="6070">GGLAVASNPLPYSGVVGLVLASVAACGWLLSLGASFIVLVLFIVYLGGMLVVFVYSVALAA</sequence>
<evidence type="ECO:0000256" key="3">
    <source>
        <dbReference type="ARBA" id="ARBA00005698"/>
    </source>
</evidence>
<evidence type="ECO:0000256" key="13">
    <source>
        <dbReference type="ARBA" id="ARBA00023075"/>
    </source>
</evidence>
<evidence type="ECO:0000256" key="9">
    <source>
        <dbReference type="ARBA" id="ARBA00022967"/>
    </source>
</evidence>
<feature type="transmembrane region" description="Helical" evidence="18">
    <location>
        <begin position="12"/>
        <end position="30"/>
    </location>
</feature>
<evidence type="ECO:0000256" key="11">
    <source>
        <dbReference type="ARBA" id="ARBA00022989"/>
    </source>
</evidence>
<dbReference type="Pfam" id="PF00499">
    <property type="entry name" value="Oxidored_q3"/>
    <property type="match status" value="1"/>
</dbReference>
<accession>A0A091H1J2</accession>
<dbReference type="AlphaFoldDB" id="A0A091H1J2"/>
<reference evidence="19 20" key="1">
    <citation type="submission" date="2014-04" db="EMBL/GenBank/DDBJ databases">
        <title>Genome evolution of avian class.</title>
        <authorList>
            <person name="Zhang G."/>
            <person name="Li C."/>
        </authorList>
    </citation>
    <scope>NUCLEOTIDE SEQUENCE [LARGE SCALE GENOMIC DNA]</scope>
    <source>
        <strain evidence="19">BGI_N320</strain>
    </source>
</reference>
<feature type="transmembrane region" description="Helical" evidence="18">
    <location>
        <begin position="37"/>
        <end position="58"/>
    </location>
</feature>
<evidence type="ECO:0000256" key="14">
    <source>
        <dbReference type="ARBA" id="ARBA00023128"/>
    </source>
</evidence>